<comment type="caution">
    <text evidence="1">The sequence shown here is derived from an EMBL/GenBank/DDBJ whole genome shotgun (WGS) entry which is preliminary data.</text>
</comment>
<organism evidence="1 2">
    <name type="scientific">Rhamnella rubrinervis</name>
    <dbReference type="NCBI Taxonomy" id="2594499"/>
    <lineage>
        <taxon>Eukaryota</taxon>
        <taxon>Viridiplantae</taxon>
        <taxon>Streptophyta</taxon>
        <taxon>Embryophyta</taxon>
        <taxon>Tracheophyta</taxon>
        <taxon>Spermatophyta</taxon>
        <taxon>Magnoliopsida</taxon>
        <taxon>eudicotyledons</taxon>
        <taxon>Gunneridae</taxon>
        <taxon>Pentapetalae</taxon>
        <taxon>rosids</taxon>
        <taxon>fabids</taxon>
        <taxon>Rosales</taxon>
        <taxon>Rhamnaceae</taxon>
        <taxon>rhamnoid group</taxon>
        <taxon>Rhamneae</taxon>
        <taxon>Rhamnella</taxon>
    </lineage>
</organism>
<name>A0A8K0HBI9_9ROSA</name>
<sequence>MFSDKLGRGGKLYGLWLKAENGGPMLFAKATMTEPSGLEVEGKQLAGRDLKGYSQDDSYVDEGVELQLGKKKALEYCPKFEEDFTLGRKWAVTFSGSGLKDGRGVRPIRSLKGSSFLISESPSLAQDTLMSSKDIQRQSFAEIHAGLMTTPEEIGSLEDSMERLIIKDEVEGRKE</sequence>
<proteinExistence type="predicted"/>
<dbReference type="Proteomes" id="UP000796880">
    <property type="component" value="Unassembled WGS sequence"/>
</dbReference>
<protein>
    <submittedName>
        <fullName evidence="1">Uncharacterized protein</fullName>
    </submittedName>
</protein>
<dbReference type="EMBL" id="VOIH02000004">
    <property type="protein sequence ID" value="KAF3449566.1"/>
    <property type="molecule type" value="Genomic_DNA"/>
</dbReference>
<evidence type="ECO:0000313" key="1">
    <source>
        <dbReference type="EMBL" id="KAF3449566.1"/>
    </source>
</evidence>
<accession>A0A8K0HBI9</accession>
<reference evidence="1" key="1">
    <citation type="submission" date="2020-03" db="EMBL/GenBank/DDBJ databases">
        <title>A high-quality chromosome-level genome assembly of a woody plant with both climbing and erect habits, Rhamnella rubrinervis.</title>
        <authorList>
            <person name="Lu Z."/>
            <person name="Yang Y."/>
            <person name="Zhu X."/>
            <person name="Sun Y."/>
        </authorList>
    </citation>
    <scope>NUCLEOTIDE SEQUENCE</scope>
    <source>
        <strain evidence="1">BYM</strain>
        <tissue evidence="1">Leaf</tissue>
    </source>
</reference>
<evidence type="ECO:0000313" key="2">
    <source>
        <dbReference type="Proteomes" id="UP000796880"/>
    </source>
</evidence>
<keyword evidence="2" id="KW-1185">Reference proteome</keyword>
<dbReference type="AlphaFoldDB" id="A0A8K0HBI9"/>
<gene>
    <name evidence="1" type="ORF">FNV43_RR10295</name>
</gene>